<dbReference type="AlphaFoldDB" id="A0A2N3HHW3"/>
<feature type="domain" description="Glycosyltransferase 2-like" evidence="2">
    <location>
        <begin position="307"/>
        <end position="460"/>
    </location>
</feature>
<reference evidence="4 5" key="1">
    <citation type="submission" date="2017-12" db="EMBL/GenBank/DDBJ databases">
        <title>Confluentibacter flavum sp. nov., isolated from the saline lake.</title>
        <authorList>
            <person name="Yu L."/>
        </authorList>
    </citation>
    <scope>NUCLEOTIDE SEQUENCE [LARGE SCALE GENOMIC DNA]</scope>
    <source>
        <strain evidence="4 5">3B</strain>
    </source>
</reference>
<dbReference type="Gene3D" id="3.90.550.10">
    <property type="entry name" value="Spore Coat Polysaccharide Biosynthesis Protein SpsA, Chain A"/>
    <property type="match status" value="1"/>
</dbReference>
<dbReference type="Gene3D" id="3.20.20.80">
    <property type="entry name" value="Glycosidases"/>
    <property type="match status" value="1"/>
</dbReference>
<dbReference type="GO" id="GO:0016740">
    <property type="term" value="F:transferase activity"/>
    <property type="evidence" value="ECO:0007669"/>
    <property type="project" value="UniProtKB-KW"/>
</dbReference>
<dbReference type="InterPro" id="IPR029044">
    <property type="entry name" value="Nucleotide-diphossugar_trans"/>
</dbReference>
<feature type="transmembrane region" description="Helical" evidence="1">
    <location>
        <begin position="589"/>
        <end position="609"/>
    </location>
</feature>
<name>A0A2N3HHW3_9FLAO</name>
<accession>A0A2N3HHW3</accession>
<evidence type="ECO:0000259" key="3">
    <source>
        <dbReference type="Pfam" id="PF02836"/>
    </source>
</evidence>
<dbReference type="Pfam" id="PF00535">
    <property type="entry name" value="Glycos_transf_2"/>
    <property type="match status" value="1"/>
</dbReference>
<dbReference type="SUPFAM" id="SSF53448">
    <property type="entry name" value="Nucleotide-diphospho-sugar transferases"/>
    <property type="match status" value="1"/>
</dbReference>
<dbReference type="Proteomes" id="UP000233435">
    <property type="component" value="Unassembled WGS sequence"/>
</dbReference>
<organism evidence="4 5">
    <name type="scientific">Confluentibacter flavum</name>
    <dbReference type="NCBI Taxonomy" id="1909700"/>
    <lineage>
        <taxon>Bacteria</taxon>
        <taxon>Pseudomonadati</taxon>
        <taxon>Bacteroidota</taxon>
        <taxon>Flavobacteriia</taxon>
        <taxon>Flavobacteriales</taxon>
        <taxon>Flavobacteriaceae</taxon>
        <taxon>Confluentibacter</taxon>
    </lineage>
</organism>
<dbReference type="GO" id="GO:0005975">
    <property type="term" value="P:carbohydrate metabolic process"/>
    <property type="evidence" value="ECO:0007669"/>
    <property type="project" value="InterPro"/>
</dbReference>
<feature type="transmembrane region" description="Helical" evidence="1">
    <location>
        <begin position="771"/>
        <end position="793"/>
    </location>
</feature>
<keyword evidence="5" id="KW-1185">Reference proteome</keyword>
<dbReference type="InterPro" id="IPR050834">
    <property type="entry name" value="Glycosyltransf_2"/>
</dbReference>
<sequence>MKKYINKKETRPSIDGKFLKVSEERFYIKGVTYGTFAPDENNFQFPDLKTVDNDFQQMVKSGVNTVRTYTVPSKEILDLALLYDIKIMIGLPWEQHLTFLDTKTQENQIIKRVAEAASSCEKHPAILCYAIGNEIPASIVRWYGDKKISNFLHKLYKAVKKIDPEGLVTYVNFPTTEYLELPFLDFDCFNVYLETKEKLVKYLARLHNLTRDKPLVLAEIGLDSHRNGEEQQAEMLDWQIRTIFEKGCAGAFVFSWTDEWWRGGSWIEDWDFGLVDRDRNPKPALQVIGKVFTDVPFASERELPRISVVVCSYNGASTIRDTMEGLANLDYPNYEVIVINDGSTDATPNIAGEYEVRLISTENRGLSNARNTGMYEASGEIIAYIDDDAYPDSQWLKYLASAYMSSDHGGVGGPNITPAGDGPLADCVANSPGRPLHVLTTDELAEHIPGCNMTFRRAALLEINGFDPVYRSAGDDVDACWRIQQAGYTIGFHPSAFVWHHCRNSIKMYWKQQQGYGKAEALLEKKWPEKYNVFGHLTWTGRVYGNGLTQPLKTRKKRIFYGSQGTALFQSVYQPATGFFGVLPLMPEWYLWIAFLGIISLLGIEWSPLLWATPLLLLSIFVVFLQAGISASKAVFVSKPDTKFRKVKYWGLTTILHIVQPIARLKGRIKHGLTPWRGSIKQLRNLKIIFAKRTEKHWSESWKSTEDWLTEIRVNLEGLNNKVKSGKEFDRWDIRSRTGLFASVRSLLTIEEHGGEKQYLKLKRKLSVSRFGTLLWVALTSVAYLAFISQAYITAGLLILFSLILGLKILTDIVGSLASVRYAMKLLSVGIQEIIEEKPELVENQEVPITAIRSYPSIKWSEPTLNFRAFSDDQRNFE</sequence>
<evidence type="ECO:0000313" key="5">
    <source>
        <dbReference type="Proteomes" id="UP000233435"/>
    </source>
</evidence>
<gene>
    <name evidence="4" type="ORF">CSW08_13015</name>
</gene>
<dbReference type="EMBL" id="PJEO01000049">
    <property type="protein sequence ID" value="PKQ44565.1"/>
    <property type="molecule type" value="Genomic_DNA"/>
</dbReference>
<keyword evidence="4" id="KW-0808">Transferase</keyword>
<proteinExistence type="predicted"/>
<comment type="caution">
    <text evidence="4">The sequence shown here is derived from an EMBL/GenBank/DDBJ whole genome shotgun (WGS) entry which is preliminary data.</text>
</comment>
<evidence type="ECO:0000313" key="4">
    <source>
        <dbReference type="EMBL" id="PKQ44565.1"/>
    </source>
</evidence>
<dbReference type="InterPro" id="IPR001173">
    <property type="entry name" value="Glyco_trans_2-like"/>
</dbReference>
<dbReference type="PANTHER" id="PTHR43685:SF3">
    <property type="entry name" value="SLR2126 PROTEIN"/>
    <property type="match status" value="1"/>
</dbReference>
<dbReference type="RefSeq" id="WP_106660308.1">
    <property type="nucleotide sequence ID" value="NZ_PJEO01000049.1"/>
</dbReference>
<feature type="domain" description="Glycoside hydrolase family 2 catalytic" evidence="3">
    <location>
        <begin position="16"/>
        <end position="294"/>
    </location>
</feature>
<dbReference type="GO" id="GO:0004553">
    <property type="term" value="F:hydrolase activity, hydrolyzing O-glycosyl compounds"/>
    <property type="evidence" value="ECO:0007669"/>
    <property type="project" value="InterPro"/>
</dbReference>
<dbReference type="InterPro" id="IPR017853">
    <property type="entry name" value="GH"/>
</dbReference>
<dbReference type="SUPFAM" id="SSF51445">
    <property type="entry name" value="(Trans)glycosidases"/>
    <property type="match status" value="1"/>
</dbReference>
<keyword evidence="1" id="KW-0472">Membrane</keyword>
<evidence type="ECO:0000256" key="1">
    <source>
        <dbReference type="SAM" id="Phobius"/>
    </source>
</evidence>
<keyword evidence="1" id="KW-1133">Transmembrane helix</keyword>
<feature type="transmembrane region" description="Helical" evidence="1">
    <location>
        <begin position="615"/>
        <end position="636"/>
    </location>
</feature>
<protein>
    <submittedName>
        <fullName evidence="4">Glycosyl transferase</fullName>
    </submittedName>
</protein>
<evidence type="ECO:0000259" key="2">
    <source>
        <dbReference type="Pfam" id="PF00535"/>
    </source>
</evidence>
<dbReference type="PANTHER" id="PTHR43685">
    <property type="entry name" value="GLYCOSYLTRANSFERASE"/>
    <property type="match status" value="1"/>
</dbReference>
<dbReference type="OrthoDB" id="1205943at2"/>
<feature type="transmembrane region" description="Helical" evidence="1">
    <location>
        <begin position="799"/>
        <end position="820"/>
    </location>
</feature>
<dbReference type="InterPro" id="IPR006103">
    <property type="entry name" value="Glyco_hydro_2_cat"/>
</dbReference>
<keyword evidence="1" id="KW-0812">Transmembrane</keyword>
<dbReference type="Pfam" id="PF02836">
    <property type="entry name" value="Glyco_hydro_2_C"/>
    <property type="match status" value="1"/>
</dbReference>